<dbReference type="CDD" id="cd01558">
    <property type="entry name" value="D-AAT_like"/>
    <property type="match status" value="1"/>
</dbReference>
<dbReference type="PANTHER" id="PTHR42743:SF10">
    <property type="entry name" value="D-ALANINE AMINOTRANSFERASE"/>
    <property type="match status" value="1"/>
</dbReference>
<comment type="subunit">
    <text evidence="3">Homodimer.</text>
</comment>
<evidence type="ECO:0000256" key="3">
    <source>
        <dbReference type="ARBA" id="ARBA00011738"/>
    </source>
</evidence>
<dbReference type="OrthoDB" id="9805628at2"/>
<dbReference type="InterPro" id="IPR043132">
    <property type="entry name" value="BCAT-like_C"/>
</dbReference>
<dbReference type="AlphaFoldDB" id="A0A1U9K966"/>
<gene>
    <name evidence="13" type="ORF">B0W44_13200</name>
</gene>
<dbReference type="InterPro" id="IPR050571">
    <property type="entry name" value="Class-IV_PLP-Dep_Aminotrnsfr"/>
</dbReference>
<proteinExistence type="inferred from homology"/>
<evidence type="ECO:0000256" key="4">
    <source>
        <dbReference type="ARBA" id="ARBA00012874"/>
    </source>
</evidence>
<keyword evidence="8 11" id="KW-0663">Pyridoxal phosphate</keyword>
<name>A0A1U9K966_9BACL</name>
<dbReference type="Pfam" id="PF01063">
    <property type="entry name" value="Aminotran_4"/>
    <property type="match status" value="1"/>
</dbReference>
<dbReference type="GO" id="GO:0047810">
    <property type="term" value="F:D-alanine-2-oxoglutarate aminotransferase activity"/>
    <property type="evidence" value="ECO:0007669"/>
    <property type="project" value="UniProtKB-EC"/>
</dbReference>
<dbReference type="KEGG" id="ntr:B0W44_13200"/>
<evidence type="ECO:0000256" key="6">
    <source>
        <dbReference type="ARBA" id="ARBA00022576"/>
    </source>
</evidence>
<dbReference type="GO" id="GO:0046394">
    <property type="term" value="P:carboxylic acid biosynthetic process"/>
    <property type="evidence" value="ECO:0007669"/>
    <property type="project" value="UniProtKB-ARBA"/>
</dbReference>
<comment type="cofactor">
    <cofactor evidence="1 11">
        <name>pyridoxal 5'-phosphate</name>
        <dbReference type="ChEBI" id="CHEBI:597326"/>
    </cofactor>
</comment>
<keyword evidence="7" id="KW-0808">Transferase</keyword>
<dbReference type="EMBL" id="CP019699">
    <property type="protein sequence ID" value="AQS56574.1"/>
    <property type="molecule type" value="Genomic_DNA"/>
</dbReference>
<evidence type="ECO:0000256" key="12">
    <source>
        <dbReference type="RuleBase" id="RU004520"/>
    </source>
</evidence>
<evidence type="ECO:0000256" key="5">
    <source>
        <dbReference type="ARBA" id="ARBA00021779"/>
    </source>
</evidence>
<dbReference type="Proteomes" id="UP000188603">
    <property type="component" value="Chromosome"/>
</dbReference>
<dbReference type="GO" id="GO:0005829">
    <property type="term" value="C:cytosol"/>
    <property type="evidence" value="ECO:0007669"/>
    <property type="project" value="TreeGrafter"/>
</dbReference>
<dbReference type="InterPro" id="IPR018300">
    <property type="entry name" value="Aminotrans_IV_CS"/>
</dbReference>
<dbReference type="GO" id="GO:0008652">
    <property type="term" value="P:amino acid biosynthetic process"/>
    <property type="evidence" value="ECO:0007669"/>
    <property type="project" value="UniProtKB-ARBA"/>
</dbReference>
<dbReference type="InterPro" id="IPR036038">
    <property type="entry name" value="Aminotransferase-like"/>
</dbReference>
<comment type="function">
    <text evidence="12">Acts on the D-isomers of alanine, leucine, aspartate, glutamate, aminobutyrate, norvaline and asparagine. The enzyme transfers an amino group from a substrate D-amino acid to the pyridoxal phosphate cofactor to form pyridoxamine and an alpha-keto acid in the first half-reaction.</text>
</comment>
<evidence type="ECO:0000256" key="7">
    <source>
        <dbReference type="ARBA" id="ARBA00022679"/>
    </source>
</evidence>
<dbReference type="NCBIfam" id="TIGR01121">
    <property type="entry name" value="D_amino_aminoT"/>
    <property type="match status" value="1"/>
</dbReference>
<dbReference type="Gene3D" id="3.20.10.10">
    <property type="entry name" value="D-amino Acid Aminotransferase, subunit A, domain 2"/>
    <property type="match status" value="1"/>
</dbReference>
<dbReference type="InterPro" id="IPR005784">
    <property type="entry name" value="D_amino_transT"/>
</dbReference>
<evidence type="ECO:0000256" key="1">
    <source>
        <dbReference type="ARBA" id="ARBA00001933"/>
    </source>
</evidence>
<comment type="similarity">
    <text evidence="2 10">Belongs to the class-IV pyridoxal-phosphate-dependent aminotransferase family.</text>
</comment>
<evidence type="ECO:0000313" key="13">
    <source>
        <dbReference type="EMBL" id="AQS56574.1"/>
    </source>
</evidence>
<dbReference type="GO" id="GO:0030170">
    <property type="term" value="F:pyridoxal phosphate binding"/>
    <property type="evidence" value="ECO:0007669"/>
    <property type="project" value="InterPro"/>
</dbReference>
<dbReference type="STRING" id="1471761.B0W44_13200"/>
<sequence>MLVLVNDQIKSREDVRIDLEDRGYQFGDGIYEVISVYNGQPFLMDQHMQRLERSARELMLDLPVSIGRLKEKVQALIEQEGRSTCSVYLQVTRGAAPRRHPFPTSATPVLTGYIMDSNPPRDLHAEGIRAITTDDIRWLRCDIKSLNLLGSVLAKQKAVEQGCQEAILHRSDTVTEGSSTNVFIVKNGTLYTHPANHLILHGITRHAAIQLAEKLNTNVKETPFKREDLYEADEVFVTGTSIEICPVTHVDNRAIGNGQPGDVTKQLQRAFYDLIVEETAMKAE</sequence>
<dbReference type="InterPro" id="IPR043131">
    <property type="entry name" value="BCAT-like_N"/>
</dbReference>
<dbReference type="Gene3D" id="3.30.470.10">
    <property type="match status" value="1"/>
</dbReference>
<dbReference type="SUPFAM" id="SSF56752">
    <property type="entry name" value="D-aminoacid aminotransferase-like PLP-dependent enzymes"/>
    <property type="match status" value="1"/>
</dbReference>
<keyword evidence="6" id="KW-0032">Aminotransferase</keyword>
<evidence type="ECO:0000256" key="9">
    <source>
        <dbReference type="ARBA" id="ARBA00047911"/>
    </source>
</evidence>
<dbReference type="InterPro" id="IPR001544">
    <property type="entry name" value="Aminotrans_IV"/>
</dbReference>
<keyword evidence="14" id="KW-1185">Reference proteome</keyword>
<dbReference type="EC" id="2.6.1.21" evidence="4 12"/>
<dbReference type="FunFam" id="3.20.10.10:FF:000002">
    <property type="entry name" value="D-alanine aminotransferase"/>
    <property type="match status" value="1"/>
</dbReference>
<evidence type="ECO:0000256" key="11">
    <source>
        <dbReference type="RuleBase" id="RU004516"/>
    </source>
</evidence>
<dbReference type="RefSeq" id="WP_077720431.1">
    <property type="nucleotide sequence ID" value="NZ_CP019699.1"/>
</dbReference>
<dbReference type="PROSITE" id="PS00770">
    <property type="entry name" value="AA_TRANSFER_CLASS_4"/>
    <property type="match status" value="1"/>
</dbReference>
<accession>A0A1U9K966</accession>
<protein>
    <recommendedName>
        <fullName evidence="5 12">D-alanine aminotransferase</fullName>
        <ecNumber evidence="4 12">2.6.1.21</ecNumber>
    </recommendedName>
</protein>
<evidence type="ECO:0000313" key="14">
    <source>
        <dbReference type="Proteomes" id="UP000188603"/>
    </source>
</evidence>
<evidence type="ECO:0000256" key="2">
    <source>
        <dbReference type="ARBA" id="ARBA00009320"/>
    </source>
</evidence>
<organism evidence="13 14">
    <name type="scientific">Novibacillus thermophilus</name>
    <dbReference type="NCBI Taxonomy" id="1471761"/>
    <lineage>
        <taxon>Bacteria</taxon>
        <taxon>Bacillati</taxon>
        <taxon>Bacillota</taxon>
        <taxon>Bacilli</taxon>
        <taxon>Bacillales</taxon>
        <taxon>Thermoactinomycetaceae</taxon>
        <taxon>Novibacillus</taxon>
    </lineage>
</organism>
<evidence type="ECO:0000256" key="8">
    <source>
        <dbReference type="ARBA" id="ARBA00022898"/>
    </source>
</evidence>
<dbReference type="PANTHER" id="PTHR42743">
    <property type="entry name" value="AMINO-ACID AMINOTRANSFERASE"/>
    <property type="match status" value="1"/>
</dbReference>
<comment type="catalytic activity">
    <reaction evidence="9 12">
        <text>D-alanine + 2-oxoglutarate = D-glutamate + pyruvate</text>
        <dbReference type="Rhea" id="RHEA:15869"/>
        <dbReference type="ChEBI" id="CHEBI:15361"/>
        <dbReference type="ChEBI" id="CHEBI:16810"/>
        <dbReference type="ChEBI" id="CHEBI:29986"/>
        <dbReference type="ChEBI" id="CHEBI:57416"/>
        <dbReference type="EC" id="2.6.1.21"/>
    </reaction>
</comment>
<evidence type="ECO:0000256" key="10">
    <source>
        <dbReference type="RuleBase" id="RU004106"/>
    </source>
</evidence>
<reference evidence="13 14" key="1">
    <citation type="journal article" date="2015" name="Int. J. Syst. Evol. Microbiol.">
        <title>Novibacillus thermophilus gen. nov., sp. nov., a Gram-staining-negative and moderately thermophilic member of the family Thermoactinomycetaceae.</title>
        <authorList>
            <person name="Yang G."/>
            <person name="Chen J."/>
            <person name="Zhou S."/>
        </authorList>
    </citation>
    <scope>NUCLEOTIDE SEQUENCE [LARGE SCALE GENOMIC DNA]</scope>
    <source>
        <strain evidence="13 14">SG-1</strain>
    </source>
</reference>
<dbReference type="GO" id="GO:0046416">
    <property type="term" value="P:D-amino acid metabolic process"/>
    <property type="evidence" value="ECO:0007669"/>
    <property type="project" value="InterPro"/>
</dbReference>